<dbReference type="GO" id="GO:0000435">
    <property type="term" value="P:positive regulation of transcription from RNA polymerase II promoter by galactose"/>
    <property type="evidence" value="ECO:0007669"/>
    <property type="project" value="TreeGrafter"/>
</dbReference>
<keyword evidence="1" id="KW-0805">Transcription regulation</keyword>
<protein>
    <recommendedName>
        <fullName evidence="4">Xylanolytic transcriptional activator regulatory domain-containing protein</fullName>
    </recommendedName>
</protein>
<keyword evidence="2" id="KW-0804">Transcription</keyword>
<feature type="domain" description="Xylanolytic transcriptional activator regulatory" evidence="4">
    <location>
        <begin position="199"/>
        <end position="272"/>
    </location>
</feature>
<dbReference type="GO" id="GO:0008270">
    <property type="term" value="F:zinc ion binding"/>
    <property type="evidence" value="ECO:0007669"/>
    <property type="project" value="InterPro"/>
</dbReference>
<dbReference type="GO" id="GO:0006351">
    <property type="term" value="P:DNA-templated transcription"/>
    <property type="evidence" value="ECO:0007669"/>
    <property type="project" value="InterPro"/>
</dbReference>
<dbReference type="Pfam" id="PF04082">
    <property type="entry name" value="Fungal_trans"/>
    <property type="match status" value="1"/>
</dbReference>
<evidence type="ECO:0000256" key="3">
    <source>
        <dbReference type="ARBA" id="ARBA00023242"/>
    </source>
</evidence>
<comment type="caution">
    <text evidence="5">The sequence shown here is derived from an EMBL/GenBank/DDBJ whole genome shotgun (WGS) entry which is preliminary data.</text>
</comment>
<gene>
    <name evidence="5" type="ORF">N7494_007718</name>
</gene>
<dbReference type="AlphaFoldDB" id="A0AAD6CVL6"/>
<reference evidence="5 6" key="1">
    <citation type="journal article" date="2023" name="IMA Fungus">
        <title>Comparative genomic study of the Penicillium genus elucidates a diverse pangenome and 15 lateral gene transfer events.</title>
        <authorList>
            <person name="Petersen C."/>
            <person name="Sorensen T."/>
            <person name="Nielsen M.R."/>
            <person name="Sondergaard T.E."/>
            <person name="Sorensen J.L."/>
            <person name="Fitzpatrick D.A."/>
            <person name="Frisvad J.C."/>
            <person name="Nielsen K.L."/>
        </authorList>
    </citation>
    <scope>NUCLEOTIDE SEQUENCE [LARGE SCALE GENOMIC DNA]</scope>
    <source>
        <strain evidence="5 6">IBT 35679</strain>
    </source>
</reference>
<evidence type="ECO:0000313" key="6">
    <source>
        <dbReference type="Proteomes" id="UP001220324"/>
    </source>
</evidence>
<dbReference type="EMBL" id="JAQIZZ010000006">
    <property type="protein sequence ID" value="KAJ5538239.1"/>
    <property type="molecule type" value="Genomic_DNA"/>
</dbReference>
<evidence type="ECO:0000256" key="1">
    <source>
        <dbReference type="ARBA" id="ARBA00023015"/>
    </source>
</evidence>
<evidence type="ECO:0000313" key="5">
    <source>
        <dbReference type="EMBL" id="KAJ5538239.1"/>
    </source>
</evidence>
<keyword evidence="6" id="KW-1185">Reference proteome</keyword>
<dbReference type="InterPro" id="IPR051127">
    <property type="entry name" value="Fungal_SecMet_Regulators"/>
</dbReference>
<evidence type="ECO:0000256" key="2">
    <source>
        <dbReference type="ARBA" id="ARBA00023163"/>
    </source>
</evidence>
<dbReference type="PANTHER" id="PTHR47424">
    <property type="entry name" value="REGULATORY PROTEIN GAL4"/>
    <property type="match status" value="1"/>
</dbReference>
<dbReference type="Proteomes" id="UP001220324">
    <property type="component" value="Unassembled WGS sequence"/>
</dbReference>
<dbReference type="CDD" id="cd12148">
    <property type="entry name" value="fungal_TF_MHR"/>
    <property type="match status" value="1"/>
</dbReference>
<keyword evidence="3" id="KW-0539">Nucleus</keyword>
<organism evidence="5 6">
    <name type="scientific">Penicillium frequentans</name>
    <dbReference type="NCBI Taxonomy" id="3151616"/>
    <lineage>
        <taxon>Eukaryota</taxon>
        <taxon>Fungi</taxon>
        <taxon>Dikarya</taxon>
        <taxon>Ascomycota</taxon>
        <taxon>Pezizomycotina</taxon>
        <taxon>Eurotiomycetes</taxon>
        <taxon>Eurotiomycetidae</taxon>
        <taxon>Eurotiales</taxon>
        <taxon>Aspergillaceae</taxon>
        <taxon>Penicillium</taxon>
    </lineage>
</organism>
<accession>A0AAD6CVL6</accession>
<dbReference type="PANTHER" id="PTHR47424:SF15">
    <property type="entry name" value="ZN(II)2CYS6 TRANSCRIPTION FACTOR (EUROFUNG)"/>
    <property type="match status" value="1"/>
</dbReference>
<name>A0AAD6CVL6_9EURO</name>
<dbReference type="GO" id="GO:0000978">
    <property type="term" value="F:RNA polymerase II cis-regulatory region sequence-specific DNA binding"/>
    <property type="evidence" value="ECO:0007669"/>
    <property type="project" value="TreeGrafter"/>
</dbReference>
<evidence type="ECO:0000259" key="4">
    <source>
        <dbReference type="SMART" id="SM00906"/>
    </source>
</evidence>
<sequence length="534" mass="59525">MIEHTSSQSSNRVYQIHYGASSNISFLNHLYRSFDSLLGGTRPIRLLNDFSKTLGQVGAENPESTMALKTCNKAVLLGDELSLSLAIEILEHFLALHQVLIPVLCPQTLKSDLCAFYDPGSCYALSNFRRRTLLLVLATASLTTKHHKVVDGLISQFYDLTGPSDDNLTMESIEVDCLLISSPYPYACYYTEKGLYSNAYLTLGSATRKVFSVGLHRDPPQGSRPDLEIEQQRKLVWILYNLESWLCVHLGRPSSFTGVQIAIPSPSDPFLLARVKLSDLMNKCSNEIYIPTRGSLLSMWRAAESLLCELHDYEDNVLATLGFGLHHRSQLGELDVQQTILTTLYLHTITLVFRPFAIFNGKLKAQQVCSGSSDASAHTSQPWLDEVCEYALNATKRLIDYLSLAMSSNQNIKNMRYTHVFLENCCALLSYDILHNHHKLPTNVPLITKSLACLSQMRPGDSIQQTITAFQSLLVSIDPDGAWCDSGSNDWVSLNACNGRIADHASPSIHDPSTWHHTDESIEVLNDAVRRVIS</sequence>
<dbReference type="InterPro" id="IPR007219">
    <property type="entry name" value="XnlR_reg_dom"/>
</dbReference>
<dbReference type="SMART" id="SM00906">
    <property type="entry name" value="Fungal_trans"/>
    <property type="match status" value="1"/>
</dbReference>
<proteinExistence type="predicted"/>
<dbReference type="GO" id="GO:0000981">
    <property type="term" value="F:DNA-binding transcription factor activity, RNA polymerase II-specific"/>
    <property type="evidence" value="ECO:0007669"/>
    <property type="project" value="TreeGrafter"/>
</dbReference>
<dbReference type="GO" id="GO:0005634">
    <property type="term" value="C:nucleus"/>
    <property type="evidence" value="ECO:0007669"/>
    <property type="project" value="TreeGrafter"/>
</dbReference>